<name>A0A6P4ESE7_DRORH</name>
<feature type="domain" description="Rad21/Rec8-like protein N-terminal" evidence="1">
    <location>
        <begin position="20"/>
        <end position="112"/>
    </location>
</feature>
<reference evidence="2" key="1">
    <citation type="submission" date="2025-08" db="UniProtKB">
        <authorList>
            <consortium name="RefSeq"/>
        </authorList>
    </citation>
    <scope>IDENTIFICATION</scope>
</reference>
<gene>
    <name evidence="2" type="primary">LOC108046047</name>
</gene>
<evidence type="ECO:0000313" key="2">
    <source>
        <dbReference type="RefSeq" id="XP_016981090.1"/>
    </source>
</evidence>
<accession>A0A6P4ESE7</accession>
<dbReference type="RefSeq" id="XP_016981090.2">
    <property type="nucleotide sequence ID" value="XM_017125601.2"/>
</dbReference>
<dbReference type="InterPro" id="IPR006910">
    <property type="entry name" value="Rad21_Rec8_N"/>
</dbReference>
<evidence type="ECO:0000259" key="1">
    <source>
        <dbReference type="Pfam" id="PF04825"/>
    </source>
</evidence>
<dbReference type="OrthoDB" id="7865022at2759"/>
<dbReference type="Pfam" id="PF04825">
    <property type="entry name" value="Rad21_Rec8_N"/>
    <property type="match status" value="1"/>
</dbReference>
<organism evidence="2">
    <name type="scientific">Drosophila rhopaloa</name>
    <name type="common">Fruit fly</name>
    <dbReference type="NCBI Taxonomy" id="1041015"/>
    <lineage>
        <taxon>Eukaryota</taxon>
        <taxon>Metazoa</taxon>
        <taxon>Ecdysozoa</taxon>
        <taxon>Arthropoda</taxon>
        <taxon>Hexapoda</taxon>
        <taxon>Insecta</taxon>
        <taxon>Pterygota</taxon>
        <taxon>Neoptera</taxon>
        <taxon>Endopterygota</taxon>
        <taxon>Diptera</taxon>
        <taxon>Brachycera</taxon>
        <taxon>Muscomorpha</taxon>
        <taxon>Ephydroidea</taxon>
        <taxon>Drosophilidae</taxon>
        <taxon>Drosophila</taxon>
        <taxon>Sophophora</taxon>
    </lineage>
</organism>
<dbReference type="AlphaFoldDB" id="A0A6P4ESE7"/>
<dbReference type="RefSeq" id="XP_016981090.1">
    <property type="nucleotide sequence ID" value="XM_017125601.1"/>
</dbReference>
<protein>
    <submittedName>
        <fullName evidence="2">Uncharacterized protein LOC108046047 isoform X1</fullName>
    </submittedName>
</protein>
<proteinExistence type="predicted"/>
<sequence length="566" mass="65454">MAIPKLDLELYEGNILDFCWKAGGTRTTAFDQFDRNEIAAVNIVACCKEITDLIEENSSTIRRSNVLATIRKQNVTYKDISRLAYGVTDIYRCQVNILLGDTQHLLDQMKRTNLDFVLTTTKSVVVKESAIRVNRKRKCLITNNTKVTVSKRPRLKESELLNKTVQEYYANMLSECQLWQSESTHQVVKELQDSIELPRSSTHSNSYHAFTITEEIQIHEDQSVIISSEGFGDGDELDLTIFEELYPYKSTRQFLKRPSTTLDPTDILPDKMPRLDELNIFQADNANMTQIYLNNVEPVCTPSLMSSFYPPVDISFRQPKNPRKRKLIIDKHIQYSQEQLIQHRSKYINKLKNRVVFVQKASELLKTPNEILCKLNKNIIVSNIINHTGFNLSNEEMECESEITLKSIFGHEFTENIAKEIFVQARNIEQSRNQDVYDVHPVPLDLQDTLSTLLLPEDVNKQSNNNIFFKKSIDRDNNNFDTHSVMMDLLNRWRNNPKILGINAQDFIKSFEDRIKASLAFCCLLYLVRDHFIEISKQANSIEMDQITLGKESIKLIENLTQSETF</sequence>